<reference evidence="2 3" key="1">
    <citation type="submission" date="2020-08" db="EMBL/GenBank/DDBJ databases">
        <title>Sphingobacterium sp. DN00404 isolated from aquaculture water.</title>
        <authorList>
            <person name="Zhang M."/>
        </authorList>
    </citation>
    <scope>NUCLEOTIDE SEQUENCE [LARGE SCALE GENOMIC DNA]</scope>
    <source>
        <strain evidence="2 3">DN00404</strain>
    </source>
</reference>
<keyword evidence="2" id="KW-0547">Nucleotide-binding</keyword>
<accession>A0ABR7YM40</accession>
<protein>
    <submittedName>
        <fullName evidence="2">DEAD/DEAH box helicase family protein</fullName>
    </submittedName>
</protein>
<dbReference type="InterPro" id="IPR006935">
    <property type="entry name" value="Helicase/UvrB_N"/>
</dbReference>
<sequence length="1080" mass="123527">MIKTRFPRVLNTLYTKDGNQIIQYSAEEFILNDCVIESKAPFTIKSGENAYVVTTDPNFDSADYSYVLLSSRIPTKRDFENENLNLIKWLKHPLIHNTSPGDVVASWNGNFKFIKEDIEKKIDGLRAPQLGALHSILAHGYNQDEIGIIVMPTGTGKTETMICSMVATTSNKLLVTVPSDSLRTQLFQKFLTYGLLKKFGVIGEEVINPNVGILTSGIASDEELKRFISKCNVVITTMAIASKATPTQKRLMSEMFSSLYVDEAHHSEAKTWQEFISNFDKKKVLLFTATPYRDDGKRLKGKFIFNFPLRKAQEQHYYKEIQFFPIREYDRSKADKMIADKAVSILREDIKNGYPHIILARCMSKDRAEEVYQYYSVHEDLKPVVVYNSKAGLRGIMDAIKAKKHSIIICVDMLGEGFDLPELKIGAIHDERQSLPITLQFIGRFTRTSYSSLGKASFVTNMAYPPIKEELEQLYAKDADWNLLLPMLSEGAAQQQIDFKKFLDGFRHLEDSVIPFQNINPALSTVIYKNDGDTWHPNTWREGISNLNTYDHQYFDYNAEENTLVIILGKVNRVEWGEFDTVQNLTWDLIVVYWDFRPDVNRVFVNTSIKNIASDKLVQAMFEGHQSKITGMNVFRIFHEVHRLSLFNVGARKGIGKDISFQSFYGKGVQDGLQMLEQGTLIKNNIFGVGFKDGEKVSLGCSVKGKIWSYLRGNIQQLTEWCRSIGSTVTDSTINPNTVLEHTLQIELISAKPKVKAISIDWNADMYKFSENRYEVYLNGIRSYLWELDIHVVEVDVANLRFAISSELNRVEFDLVLFNKNIGGELVPSFNITKVDNTIAEINVGSKKMQLVEYLANVTPVFWFADGSQLMQNQYVKIRRQADHISLDHIFSQSWPGVDISIESQGIKPYKHESIQYNFIEQIRGQYDMIYDDDGKGEIADIIGINDTADCIDVHLFHLKYARNGQIGNNIENFYQVCGQAQKSLNWKYRDGREFFEHMFKRKVKKRKGNECSRLIKGTEDELEYFLNAAKWTKELRFHINIVQPGLAKNSASDDILQILGTTDHYLKTVGNVNLKVYTS</sequence>
<comment type="caution">
    <text evidence="2">The sequence shown here is derived from an EMBL/GenBank/DDBJ whole genome shotgun (WGS) entry which is preliminary data.</text>
</comment>
<organism evidence="2 3">
    <name type="scientific">Sphingobacterium micropteri</name>
    <dbReference type="NCBI Taxonomy" id="2763501"/>
    <lineage>
        <taxon>Bacteria</taxon>
        <taxon>Pseudomonadati</taxon>
        <taxon>Bacteroidota</taxon>
        <taxon>Sphingobacteriia</taxon>
        <taxon>Sphingobacteriales</taxon>
        <taxon>Sphingobacteriaceae</taxon>
        <taxon>Sphingobacterium</taxon>
    </lineage>
</organism>
<dbReference type="InterPro" id="IPR014001">
    <property type="entry name" value="Helicase_ATP-bd"/>
</dbReference>
<dbReference type="SMART" id="SM00487">
    <property type="entry name" value="DEXDc"/>
    <property type="match status" value="1"/>
</dbReference>
<dbReference type="CDD" id="cd17926">
    <property type="entry name" value="DEXHc_RE"/>
    <property type="match status" value="1"/>
</dbReference>
<dbReference type="PROSITE" id="PS51192">
    <property type="entry name" value="HELICASE_ATP_BIND_1"/>
    <property type="match status" value="1"/>
</dbReference>
<dbReference type="PANTHER" id="PTHR47396:SF1">
    <property type="entry name" value="ATP-DEPENDENT HELICASE IRC3-RELATED"/>
    <property type="match status" value="1"/>
</dbReference>
<evidence type="ECO:0000313" key="2">
    <source>
        <dbReference type="EMBL" id="MBD1432372.1"/>
    </source>
</evidence>
<dbReference type="Proteomes" id="UP000602759">
    <property type="component" value="Unassembled WGS sequence"/>
</dbReference>
<keyword evidence="2" id="KW-0378">Hydrolase</keyword>
<keyword evidence="2" id="KW-0067">ATP-binding</keyword>
<dbReference type="InterPro" id="IPR027417">
    <property type="entry name" value="P-loop_NTPase"/>
</dbReference>
<dbReference type="RefSeq" id="WP_190993403.1">
    <property type="nucleotide sequence ID" value="NZ_JACOIK010000004.1"/>
</dbReference>
<evidence type="ECO:0000313" key="3">
    <source>
        <dbReference type="Proteomes" id="UP000602759"/>
    </source>
</evidence>
<gene>
    <name evidence="2" type="ORF">H8B06_06010</name>
</gene>
<evidence type="ECO:0000259" key="1">
    <source>
        <dbReference type="PROSITE" id="PS51192"/>
    </source>
</evidence>
<dbReference type="Gene3D" id="3.40.50.300">
    <property type="entry name" value="P-loop containing nucleotide triphosphate hydrolases"/>
    <property type="match status" value="2"/>
</dbReference>
<dbReference type="SUPFAM" id="SSF52540">
    <property type="entry name" value="P-loop containing nucleoside triphosphate hydrolases"/>
    <property type="match status" value="1"/>
</dbReference>
<dbReference type="CDD" id="cd18785">
    <property type="entry name" value="SF2_C"/>
    <property type="match status" value="1"/>
</dbReference>
<dbReference type="Pfam" id="PF04851">
    <property type="entry name" value="ResIII"/>
    <property type="match status" value="1"/>
</dbReference>
<dbReference type="InterPro" id="IPR050742">
    <property type="entry name" value="Helicase_Restrict-Modif_Enz"/>
</dbReference>
<dbReference type="EMBL" id="JACOIK010000004">
    <property type="protein sequence ID" value="MBD1432372.1"/>
    <property type="molecule type" value="Genomic_DNA"/>
</dbReference>
<feature type="domain" description="Helicase ATP-binding" evidence="1">
    <location>
        <begin position="138"/>
        <end position="309"/>
    </location>
</feature>
<keyword evidence="3" id="KW-1185">Reference proteome</keyword>
<proteinExistence type="predicted"/>
<dbReference type="PANTHER" id="PTHR47396">
    <property type="entry name" value="TYPE I RESTRICTION ENZYME ECOKI R PROTEIN"/>
    <property type="match status" value="1"/>
</dbReference>
<name>A0ABR7YM40_9SPHI</name>
<dbReference type="GO" id="GO:0004386">
    <property type="term" value="F:helicase activity"/>
    <property type="evidence" value="ECO:0007669"/>
    <property type="project" value="UniProtKB-KW"/>
</dbReference>
<keyword evidence="2" id="KW-0347">Helicase</keyword>